<dbReference type="OrthoDB" id="8850403at2"/>
<evidence type="ECO:0000313" key="1">
    <source>
        <dbReference type="EMBL" id="CDF83476.1"/>
    </source>
</evidence>
<dbReference type="Gene3D" id="3.30.300.20">
    <property type="match status" value="1"/>
</dbReference>
<protein>
    <recommendedName>
        <fullName evidence="3">OsmC family protein</fullName>
    </recommendedName>
</protein>
<dbReference type="STRING" id="1301098.PKB_2129"/>
<dbReference type="EMBL" id="HG322950">
    <property type="protein sequence ID" value="CDF83476.1"/>
    <property type="molecule type" value="Genomic_DNA"/>
</dbReference>
<evidence type="ECO:0008006" key="3">
    <source>
        <dbReference type="Google" id="ProtNLM"/>
    </source>
</evidence>
<dbReference type="SUPFAM" id="SSF82784">
    <property type="entry name" value="OsmC-like"/>
    <property type="match status" value="1"/>
</dbReference>
<dbReference type="InterPro" id="IPR015946">
    <property type="entry name" value="KH_dom-like_a/b"/>
</dbReference>
<dbReference type="InterPro" id="IPR036102">
    <property type="entry name" value="OsmC/Ohrsf"/>
</dbReference>
<dbReference type="PATRIC" id="fig|1301098.3.peg.2120"/>
<dbReference type="KEGG" id="pkc:PKB_2129"/>
<keyword evidence="2" id="KW-1185">Reference proteome</keyword>
<evidence type="ECO:0000313" key="2">
    <source>
        <dbReference type="Proteomes" id="UP000025241"/>
    </source>
</evidence>
<accession>A0A024HF19</accession>
<dbReference type="PANTHER" id="PTHR35368">
    <property type="entry name" value="HYDROPEROXIDE REDUCTASE"/>
    <property type="match status" value="1"/>
</dbReference>
<name>A0A024HF19_PSEKB</name>
<sequence length="177" mass="18484">MESEQLATALQRLQTVLERRPAYGRVHDEPAMARWQGAGRVSTRHANGTELHTDLPAELGGSGTQVSPGWLLRAALAGCVTTRIAMLAASAGIELDRLEVEAHSQSDLNGLLGLAGDSGQPPSAGPLAARLQVRIAAPGVSSERLRQLVEQGQALSPVSGALAHHVPLSLDIQVADS</sequence>
<organism evidence="1 2">
    <name type="scientific">Pseudomonas knackmussii (strain DSM 6978 / CCUG 54928 / LMG 23759 / B13)</name>
    <dbReference type="NCBI Taxonomy" id="1301098"/>
    <lineage>
        <taxon>Bacteria</taxon>
        <taxon>Pseudomonadati</taxon>
        <taxon>Pseudomonadota</taxon>
        <taxon>Gammaproteobacteria</taxon>
        <taxon>Pseudomonadales</taxon>
        <taxon>Pseudomonadaceae</taxon>
        <taxon>Pseudomonas</taxon>
    </lineage>
</organism>
<dbReference type="eggNOG" id="COG1765">
    <property type="taxonomic scope" value="Bacteria"/>
</dbReference>
<dbReference type="HOGENOM" id="CLU_1561345_0_0_6"/>
<dbReference type="RefSeq" id="WP_043251482.1">
    <property type="nucleotide sequence ID" value="NZ_HG322950.1"/>
</dbReference>
<dbReference type="AlphaFoldDB" id="A0A024HF19"/>
<dbReference type="PANTHER" id="PTHR35368:SF1">
    <property type="entry name" value="HYDROPEROXIDE REDUCTASE"/>
    <property type="match status" value="1"/>
</dbReference>
<dbReference type="Proteomes" id="UP000025241">
    <property type="component" value="Chromosome I"/>
</dbReference>
<dbReference type="InterPro" id="IPR052924">
    <property type="entry name" value="OsmC/Ohr_hydroprdx_reductase"/>
</dbReference>
<reference evidence="1 2" key="2">
    <citation type="submission" date="2014-05" db="EMBL/GenBank/DDBJ databases">
        <title>Genome sequence of the 3-chlorobenzoate degrading bacterium Pseudomonas knackmussii B13 shows multiple evidence for horizontal gene transfer.</title>
        <authorList>
            <person name="Miyazaki R."/>
            <person name="Bertelli C."/>
            <person name="Falquet L."/>
            <person name="Robinson-Rechavi M."/>
            <person name="Gharib W."/>
            <person name="Roy S."/>
            <person name="Van der Meer J.R."/>
        </authorList>
    </citation>
    <scope>NUCLEOTIDE SEQUENCE [LARGE SCALE GENOMIC DNA]</scope>
    <source>
        <strain evidence="1 2">B13</strain>
    </source>
</reference>
<reference evidence="1 2" key="1">
    <citation type="submission" date="2013-03" db="EMBL/GenBank/DDBJ databases">
        <authorList>
            <person name="Linke B."/>
        </authorList>
    </citation>
    <scope>NUCLEOTIDE SEQUENCE [LARGE SCALE GENOMIC DNA]</scope>
    <source>
        <strain evidence="1 2">B13</strain>
    </source>
</reference>
<gene>
    <name evidence="1" type="ORF">PKB_2129</name>
</gene>
<dbReference type="Pfam" id="PF02566">
    <property type="entry name" value="OsmC"/>
    <property type="match status" value="1"/>
</dbReference>
<dbReference type="InterPro" id="IPR003718">
    <property type="entry name" value="OsmC/Ohr_fam"/>
</dbReference>
<proteinExistence type="predicted"/>